<accession>A0A0F9Q6R6</accession>
<dbReference type="AlphaFoldDB" id="A0A0F9Q6R6"/>
<feature type="non-terminal residue" evidence="1">
    <location>
        <position position="54"/>
    </location>
</feature>
<proteinExistence type="predicted"/>
<reference evidence="1" key="1">
    <citation type="journal article" date="2015" name="Nature">
        <title>Complex archaea that bridge the gap between prokaryotes and eukaryotes.</title>
        <authorList>
            <person name="Spang A."/>
            <person name="Saw J.H."/>
            <person name="Jorgensen S.L."/>
            <person name="Zaremba-Niedzwiedzka K."/>
            <person name="Martijn J."/>
            <person name="Lind A.E."/>
            <person name="van Eijk R."/>
            <person name="Schleper C."/>
            <person name="Guy L."/>
            <person name="Ettema T.J."/>
        </authorList>
    </citation>
    <scope>NUCLEOTIDE SEQUENCE</scope>
</reference>
<name>A0A0F9Q6R6_9ZZZZ</name>
<organism evidence="1">
    <name type="scientific">marine sediment metagenome</name>
    <dbReference type="NCBI Taxonomy" id="412755"/>
    <lineage>
        <taxon>unclassified sequences</taxon>
        <taxon>metagenomes</taxon>
        <taxon>ecological metagenomes</taxon>
    </lineage>
</organism>
<evidence type="ECO:0000313" key="1">
    <source>
        <dbReference type="EMBL" id="KKN08916.1"/>
    </source>
</evidence>
<dbReference type="EMBL" id="LAZR01004402">
    <property type="protein sequence ID" value="KKN08916.1"/>
    <property type="molecule type" value="Genomic_DNA"/>
</dbReference>
<protein>
    <submittedName>
        <fullName evidence="1">Uncharacterized protein</fullName>
    </submittedName>
</protein>
<comment type="caution">
    <text evidence="1">The sequence shown here is derived from an EMBL/GenBank/DDBJ whole genome shotgun (WGS) entry which is preliminary data.</text>
</comment>
<sequence>MPVDELTLHRRALKKEACKILGIDRRKVRLRRLRTIERAMAGPGRLFGHADPIT</sequence>
<gene>
    <name evidence="1" type="ORF">LCGC14_1051700</name>
</gene>